<dbReference type="InterPro" id="IPR047726">
    <property type="entry name" value="CsgH_dom"/>
</dbReference>
<dbReference type="Pfam" id="PF21112">
    <property type="entry name" value="CsgH"/>
    <property type="match status" value="1"/>
</dbReference>
<accession>A0A1M4YTC0</accession>
<sequence>MTKTNRFVMPALLGLALVGIAATTGFAGTNNAGPVQCGIAEKTESGMLSIEGKMLSSVPVDGSYQFRVQARGPGGSSQVSQGGAFTAAANDPVVLGKMTLNSGANYDAELAITANGVAVTCDMDINDLR</sequence>
<dbReference type="AlphaFoldDB" id="A0A1M4YTC0"/>
<reference evidence="3 4" key="1">
    <citation type="submission" date="2016-11" db="EMBL/GenBank/DDBJ databases">
        <authorList>
            <person name="Jaros S."/>
            <person name="Januszkiewicz K."/>
            <person name="Wedrychowicz H."/>
        </authorList>
    </citation>
    <scope>NUCLEOTIDE SEQUENCE [LARGE SCALE GENOMIC DNA]</scope>
    <source>
        <strain evidence="3 4">DSM 17137</strain>
    </source>
</reference>
<protein>
    <recommendedName>
        <fullName evidence="2">CsgH-like domain-containing protein</fullName>
    </recommendedName>
</protein>
<dbReference type="NCBIfam" id="NF041112">
    <property type="entry name" value="chap_CsgH_alph"/>
    <property type="match status" value="1"/>
</dbReference>
<feature type="signal peptide" evidence="1">
    <location>
        <begin position="1"/>
        <end position="27"/>
    </location>
</feature>
<dbReference type="RefSeq" id="WP_052950483.1">
    <property type="nucleotide sequence ID" value="NZ_FQVC01000004.1"/>
</dbReference>
<feature type="chain" id="PRO_5009908504" description="CsgH-like domain-containing protein" evidence="1">
    <location>
        <begin position="28"/>
        <end position="129"/>
    </location>
</feature>
<organism evidence="3 4">
    <name type="scientific">Devosia limi DSM 17137</name>
    <dbReference type="NCBI Taxonomy" id="1121477"/>
    <lineage>
        <taxon>Bacteria</taxon>
        <taxon>Pseudomonadati</taxon>
        <taxon>Pseudomonadota</taxon>
        <taxon>Alphaproteobacteria</taxon>
        <taxon>Hyphomicrobiales</taxon>
        <taxon>Devosiaceae</taxon>
        <taxon>Devosia</taxon>
    </lineage>
</organism>
<dbReference type="EMBL" id="FQVC01000004">
    <property type="protein sequence ID" value="SHF09011.1"/>
    <property type="molecule type" value="Genomic_DNA"/>
</dbReference>
<evidence type="ECO:0000313" key="4">
    <source>
        <dbReference type="Proteomes" id="UP000184533"/>
    </source>
</evidence>
<dbReference type="InterPro" id="IPR053722">
    <property type="entry name" value="Curli_assembly_CsgC/AgfC"/>
</dbReference>
<name>A0A1M4YTC0_9HYPH</name>
<dbReference type="InterPro" id="IPR048632">
    <property type="entry name" value="CsgH-like"/>
</dbReference>
<evidence type="ECO:0000259" key="2">
    <source>
        <dbReference type="Pfam" id="PF21112"/>
    </source>
</evidence>
<dbReference type="Proteomes" id="UP000184533">
    <property type="component" value="Unassembled WGS sequence"/>
</dbReference>
<dbReference type="Gene3D" id="2.60.40.2420">
    <property type="match status" value="1"/>
</dbReference>
<feature type="domain" description="CsgH-like" evidence="2">
    <location>
        <begin position="35"/>
        <end position="121"/>
    </location>
</feature>
<evidence type="ECO:0000256" key="1">
    <source>
        <dbReference type="SAM" id="SignalP"/>
    </source>
</evidence>
<gene>
    <name evidence="3" type="ORF">SAMN02745223_01801</name>
</gene>
<proteinExistence type="predicted"/>
<evidence type="ECO:0000313" key="3">
    <source>
        <dbReference type="EMBL" id="SHF09011.1"/>
    </source>
</evidence>
<keyword evidence="1" id="KW-0732">Signal</keyword>